<reference evidence="1" key="1">
    <citation type="journal article" date="2021" name="Proc. Natl. Acad. Sci. U.S.A.">
        <title>A Catalog of Tens of Thousands of Viruses from Human Metagenomes Reveals Hidden Associations with Chronic Diseases.</title>
        <authorList>
            <person name="Tisza M.J."/>
            <person name="Buck C.B."/>
        </authorList>
    </citation>
    <scope>NUCLEOTIDE SEQUENCE</scope>
    <source>
        <strain evidence="1">CtTfn5</strain>
    </source>
</reference>
<dbReference type="EMBL" id="BK032825">
    <property type="protein sequence ID" value="DAF62626.1"/>
    <property type="molecule type" value="Genomic_DNA"/>
</dbReference>
<evidence type="ECO:0000313" key="1">
    <source>
        <dbReference type="EMBL" id="DAF62626.1"/>
    </source>
</evidence>
<organism evidence="1">
    <name type="scientific">Siphoviridae sp. ctTfn5</name>
    <dbReference type="NCBI Taxonomy" id="2827878"/>
    <lineage>
        <taxon>Viruses</taxon>
        <taxon>Duplodnaviria</taxon>
        <taxon>Heunggongvirae</taxon>
        <taxon>Uroviricota</taxon>
        <taxon>Caudoviricetes</taxon>
    </lineage>
</organism>
<name>A0A8S5TIL7_9CAUD</name>
<sequence>MPDPGSTTQTKVLYNESEDLRKGEELMLFYDDKPIAYCTSMKPNLSVGKDDVSSKMSGEWDSSLPGKISWSYDVESMVSVGKGHISYDKLLSLAVQRKPIKVQECTTKMEIDQTSGKKTFSVISCVRQGECIIENISLTSSAGERDTFSCTLIGVSPLYGEKWGEVVKDPDL</sequence>
<protein>
    <submittedName>
        <fullName evidence="1">Uncharacterized protein</fullName>
    </submittedName>
</protein>
<proteinExistence type="predicted"/>
<accession>A0A8S5TIL7</accession>